<feature type="domain" description="PNPLA" evidence="5">
    <location>
        <begin position="17"/>
        <end position="182"/>
    </location>
</feature>
<keyword evidence="3 4" id="KW-0443">Lipid metabolism</keyword>
<feature type="short sequence motif" description="DGA/G" evidence="4">
    <location>
        <begin position="169"/>
        <end position="171"/>
    </location>
</feature>
<keyword evidence="7" id="KW-1185">Reference proteome</keyword>
<dbReference type="InterPro" id="IPR050301">
    <property type="entry name" value="NTE"/>
</dbReference>
<sequence length="304" mass="33153">MTQLFSGSNPATATSALVVEGGAMRGIFAAGALDAFMQAGVYPFDFALGVSAGATNLTAYATRQPGRNRDVITRFARSRGFFSPLRFMRGGHLTDVDWLWNYAHDQLPLHTRQLSKTLPIYAVTTRASDGKPCYLRVTANNIHAVMVATCALPFVFRKAIVVDGERYVDGGVADSIPVRKAWEMGARDITVVLSRPLGYRKKEKASDDDDSLMQKALEKMFGNDAALLAAMQQRSADYNASLDFIHNPPAGCRIRVIAPPDDFPVSRLTMNLGKIERGYEQGKSAGQAWLNQHFATTAESGQVA</sequence>
<dbReference type="PANTHER" id="PTHR14226:SF25">
    <property type="entry name" value="PHOSPHOESTERASE"/>
    <property type="match status" value="1"/>
</dbReference>
<feature type="active site" description="Nucleophile" evidence="4">
    <location>
        <position position="51"/>
    </location>
</feature>
<feature type="active site" description="Proton acceptor" evidence="4">
    <location>
        <position position="169"/>
    </location>
</feature>
<comment type="caution">
    <text evidence="4">Lacks conserved residue(s) required for the propagation of feature annotation.</text>
</comment>
<dbReference type="InterPro" id="IPR045943">
    <property type="entry name" value="DUF6363"/>
</dbReference>
<evidence type="ECO:0000256" key="3">
    <source>
        <dbReference type="ARBA" id="ARBA00023098"/>
    </source>
</evidence>
<dbReference type="AlphaFoldDB" id="A0A9X3AS04"/>
<dbReference type="Pfam" id="PF01734">
    <property type="entry name" value="Patatin"/>
    <property type="match status" value="1"/>
</dbReference>
<reference evidence="6" key="1">
    <citation type="journal article" date="2022" name="Front. Microbiol.">
        <title>Genome-based taxonomic rearrangement of Oceanobacter-related bacteria including the description of Thalassolituus hydrocarbonoclasticus sp. nov. and Thalassolituus pacificus sp. nov. and emended description of the genus Thalassolituus.</title>
        <authorList>
            <person name="Dong C."/>
            <person name="Wei L."/>
            <person name="Wang J."/>
            <person name="Lai Q."/>
            <person name="Huang Z."/>
            <person name="Shao Z."/>
        </authorList>
    </citation>
    <scope>NUCLEOTIDE SEQUENCE</scope>
    <source>
        <strain evidence="6">59MF3M-4</strain>
    </source>
</reference>
<evidence type="ECO:0000256" key="2">
    <source>
        <dbReference type="ARBA" id="ARBA00022963"/>
    </source>
</evidence>
<feature type="short sequence motif" description="GXSXG" evidence="4">
    <location>
        <begin position="49"/>
        <end position="53"/>
    </location>
</feature>
<dbReference type="RefSeq" id="WP_260976264.1">
    <property type="nucleotide sequence ID" value="NZ_JAOANI010000015.1"/>
</dbReference>
<dbReference type="GO" id="GO:0016787">
    <property type="term" value="F:hydrolase activity"/>
    <property type="evidence" value="ECO:0007669"/>
    <property type="project" value="UniProtKB-UniRule"/>
</dbReference>
<comment type="caution">
    <text evidence="6">The sequence shown here is derived from an EMBL/GenBank/DDBJ whole genome shotgun (WGS) entry which is preliminary data.</text>
</comment>
<dbReference type="InterPro" id="IPR002641">
    <property type="entry name" value="PNPLA_dom"/>
</dbReference>
<dbReference type="Gene3D" id="3.40.1090.10">
    <property type="entry name" value="Cytosolic phospholipase A2 catalytic domain"/>
    <property type="match status" value="2"/>
</dbReference>
<organism evidence="6 7">
    <name type="scientific">Thalassolituus pacificus</name>
    <dbReference type="NCBI Taxonomy" id="2975440"/>
    <lineage>
        <taxon>Bacteria</taxon>
        <taxon>Pseudomonadati</taxon>
        <taxon>Pseudomonadota</taxon>
        <taxon>Gammaproteobacteria</taxon>
        <taxon>Oceanospirillales</taxon>
        <taxon>Oceanospirillaceae</taxon>
        <taxon>Thalassolituus</taxon>
    </lineage>
</organism>
<gene>
    <name evidence="6" type="ORF">NYR02_10255</name>
</gene>
<dbReference type="EMBL" id="JAOANI010000015">
    <property type="protein sequence ID" value="MCT7359404.1"/>
    <property type="molecule type" value="Genomic_DNA"/>
</dbReference>
<evidence type="ECO:0000256" key="1">
    <source>
        <dbReference type="ARBA" id="ARBA00022801"/>
    </source>
</evidence>
<name>A0A9X3AS04_9GAMM</name>
<evidence type="ECO:0000313" key="6">
    <source>
        <dbReference type="EMBL" id="MCT7359404.1"/>
    </source>
</evidence>
<dbReference type="CDD" id="cd07208">
    <property type="entry name" value="Pat_hypo_Ecoli_yjju_like"/>
    <property type="match status" value="1"/>
</dbReference>
<dbReference type="PANTHER" id="PTHR14226">
    <property type="entry name" value="NEUROPATHY TARGET ESTERASE/SWISS CHEESE D.MELANOGASTER"/>
    <property type="match status" value="1"/>
</dbReference>
<keyword evidence="1 4" id="KW-0378">Hydrolase</keyword>
<dbReference type="SUPFAM" id="SSF52151">
    <property type="entry name" value="FabD/lysophospholipase-like"/>
    <property type="match status" value="1"/>
</dbReference>
<accession>A0A9X3AS04</accession>
<dbReference type="PROSITE" id="PS51635">
    <property type="entry name" value="PNPLA"/>
    <property type="match status" value="1"/>
</dbReference>
<keyword evidence="2 4" id="KW-0442">Lipid degradation</keyword>
<evidence type="ECO:0000313" key="7">
    <source>
        <dbReference type="Proteomes" id="UP001147830"/>
    </source>
</evidence>
<dbReference type="InterPro" id="IPR016035">
    <property type="entry name" value="Acyl_Trfase/lysoPLipase"/>
</dbReference>
<dbReference type="InterPro" id="IPR037483">
    <property type="entry name" value="YjjU-like"/>
</dbReference>
<dbReference type="Pfam" id="PF19890">
    <property type="entry name" value="DUF6363"/>
    <property type="match status" value="1"/>
</dbReference>
<evidence type="ECO:0000259" key="5">
    <source>
        <dbReference type="PROSITE" id="PS51635"/>
    </source>
</evidence>
<proteinExistence type="predicted"/>
<evidence type="ECO:0000256" key="4">
    <source>
        <dbReference type="PROSITE-ProRule" id="PRU01161"/>
    </source>
</evidence>
<dbReference type="GO" id="GO:0016042">
    <property type="term" value="P:lipid catabolic process"/>
    <property type="evidence" value="ECO:0007669"/>
    <property type="project" value="UniProtKB-UniRule"/>
</dbReference>
<dbReference type="Proteomes" id="UP001147830">
    <property type="component" value="Unassembled WGS sequence"/>
</dbReference>
<protein>
    <submittedName>
        <fullName evidence="6">Patatin family protein</fullName>
    </submittedName>
</protein>
<reference evidence="6" key="2">
    <citation type="submission" date="2022-08" db="EMBL/GenBank/DDBJ databases">
        <authorList>
            <person name="Dong C."/>
        </authorList>
    </citation>
    <scope>NUCLEOTIDE SEQUENCE</scope>
    <source>
        <strain evidence="6">59MF3M-4</strain>
    </source>
</reference>